<gene>
    <name evidence="2" type="ORF">Cantr_02118</name>
</gene>
<dbReference type="OrthoDB" id="4022940at2759"/>
<feature type="region of interest" description="Disordered" evidence="1">
    <location>
        <begin position="209"/>
        <end position="236"/>
    </location>
</feature>
<sequence>MADSSSFYKHSNDSNSTKISNVDFNTLKKLNTNTSFSSNVSANTTKTSLSKLFSKKKPELQLDTQSLSSSTSESTSANRSRKNSMNSPVSSTFHNLFHRSHHHHHHQPQIQETLQKNLDDSKKTTLCLSSNSSNSVIQDVELAKIYNFTNPNFSIDDNGEEVGSHPHHQSSNSSFLDIHKKMLVPADLYIQNKLNKYHQIEVGLGIYGGDGDEKPTGSVGTSSSSTTTTANTNTKDSKNTRIYTNLYHYLKPLFVPSLQKTTKRGFTRPVLEYSVEELANFVKESFCAPSSSTSMSSPLQDQTVIAATSQISPSIKGFRLKGSKSSTKLSRMNTTTNKFFIFGSEHKAEDYDYYKLRELSQDLMTLFTKCMTALHNDIVQYDQSKLMQQLGITKIEQTTPLAKTMPRKQWLLIVIAWKYFNKIVRFYIISIFQPLQSFFQELTAVKEHQHQHQHHLQQSQYQQKKLTIDIDDLLLGAFYKVFVLDNDEDVQIFGTNNNGETDELFINTISWMSSII</sequence>
<dbReference type="Pfam" id="PF08539">
    <property type="entry name" value="HbrB"/>
    <property type="match status" value="1"/>
</dbReference>
<feature type="compositionally biased region" description="Polar residues" evidence="1">
    <location>
        <begin position="83"/>
        <end position="92"/>
    </location>
</feature>
<reference evidence="2 3" key="1">
    <citation type="submission" date="2018-06" db="EMBL/GenBank/DDBJ databases">
        <title>Whole genome sequencing of Candida tropicalis (genome annotated by CSBL at Korea University).</title>
        <authorList>
            <person name="Ahn J."/>
        </authorList>
    </citation>
    <scope>NUCLEOTIDE SEQUENCE [LARGE SCALE GENOMIC DNA]</scope>
    <source>
        <strain evidence="2 3">ATCC 20962</strain>
    </source>
</reference>
<comment type="caution">
    <text evidence="2">The sequence shown here is derived from an EMBL/GenBank/DDBJ whole genome shotgun (WGS) entry which is preliminary data.</text>
</comment>
<evidence type="ECO:0000313" key="3">
    <source>
        <dbReference type="Proteomes" id="UP000253472"/>
    </source>
</evidence>
<dbReference type="AlphaFoldDB" id="A0A367YKJ2"/>
<organism evidence="2 3">
    <name type="scientific">Candida viswanathii</name>
    <dbReference type="NCBI Taxonomy" id="5486"/>
    <lineage>
        <taxon>Eukaryota</taxon>
        <taxon>Fungi</taxon>
        <taxon>Dikarya</taxon>
        <taxon>Ascomycota</taxon>
        <taxon>Saccharomycotina</taxon>
        <taxon>Pichiomycetes</taxon>
        <taxon>Debaryomycetaceae</taxon>
        <taxon>Candida/Lodderomyces clade</taxon>
        <taxon>Candida</taxon>
    </lineage>
</organism>
<evidence type="ECO:0000256" key="1">
    <source>
        <dbReference type="SAM" id="MobiDB-lite"/>
    </source>
</evidence>
<accession>A0A367YKJ2</accession>
<proteinExistence type="predicted"/>
<keyword evidence="3" id="KW-1185">Reference proteome</keyword>
<feature type="compositionally biased region" description="Low complexity" evidence="1">
    <location>
        <begin position="216"/>
        <end position="234"/>
    </location>
</feature>
<name>A0A367YKJ2_9ASCO</name>
<feature type="compositionally biased region" description="Low complexity" evidence="1">
    <location>
        <begin position="61"/>
        <end position="76"/>
    </location>
</feature>
<dbReference type="InterPro" id="IPR013745">
    <property type="entry name" value="Bit61/PRR5"/>
</dbReference>
<feature type="region of interest" description="Disordered" evidence="1">
    <location>
        <begin position="60"/>
        <end position="92"/>
    </location>
</feature>
<protein>
    <submittedName>
        <fullName evidence="2">Uncharacterized protein</fullName>
    </submittedName>
</protein>
<dbReference type="EMBL" id="QLNQ01000015">
    <property type="protein sequence ID" value="RCK66395.1"/>
    <property type="molecule type" value="Genomic_DNA"/>
</dbReference>
<evidence type="ECO:0000313" key="2">
    <source>
        <dbReference type="EMBL" id="RCK66395.1"/>
    </source>
</evidence>
<dbReference type="Proteomes" id="UP000253472">
    <property type="component" value="Unassembled WGS sequence"/>
</dbReference>